<dbReference type="InterPro" id="IPR011856">
    <property type="entry name" value="tRNA_endonuc-like_dom_sf"/>
</dbReference>
<sequence length="126" mass="14468">MGPEKSASNSKALGNRGEALAEAYLKDKGFRVLSRNYRTKIGEIDLILSRENLLVFVEVKSRKSTSYGKGFEAVNLKKQQTLRRVAEQYLAYEKQRLKPNMSMRFDVVDVFVHGEQAKFHHIENAF</sequence>
<gene>
    <name evidence="3" type="ORF">ISALK_03480</name>
</gene>
<dbReference type="EMBL" id="SUMG01000003">
    <property type="protein sequence ID" value="NBG87553.1"/>
    <property type="molecule type" value="Genomic_DNA"/>
</dbReference>
<dbReference type="GO" id="GO:0003676">
    <property type="term" value="F:nucleic acid binding"/>
    <property type="evidence" value="ECO:0007669"/>
    <property type="project" value="InterPro"/>
</dbReference>
<protein>
    <recommendedName>
        <fullName evidence="2">UPF0102 protein ISALK_03480</fullName>
    </recommendedName>
</protein>
<dbReference type="RefSeq" id="WP_160719080.1">
    <property type="nucleotide sequence ID" value="NZ_SUMG01000003.1"/>
</dbReference>
<dbReference type="NCBIfam" id="NF009154">
    <property type="entry name" value="PRK12497.3-3"/>
    <property type="match status" value="1"/>
</dbReference>
<dbReference type="InterPro" id="IPR011335">
    <property type="entry name" value="Restrct_endonuc-II-like"/>
</dbReference>
<evidence type="ECO:0000313" key="4">
    <source>
        <dbReference type="Proteomes" id="UP000449710"/>
    </source>
</evidence>
<dbReference type="PANTHER" id="PTHR34039:SF1">
    <property type="entry name" value="UPF0102 PROTEIN YRAN"/>
    <property type="match status" value="1"/>
</dbReference>
<organism evidence="3 4">
    <name type="scientific">Isachenkonia alkalipeptolytica</name>
    <dbReference type="NCBI Taxonomy" id="2565777"/>
    <lineage>
        <taxon>Bacteria</taxon>
        <taxon>Bacillati</taxon>
        <taxon>Bacillota</taxon>
        <taxon>Clostridia</taxon>
        <taxon>Eubacteriales</taxon>
        <taxon>Clostridiaceae</taxon>
        <taxon>Isachenkonia</taxon>
    </lineage>
</organism>
<comment type="similarity">
    <text evidence="1 2">Belongs to the UPF0102 family.</text>
</comment>
<dbReference type="Gene3D" id="3.40.1350.10">
    <property type="match status" value="1"/>
</dbReference>
<dbReference type="NCBIfam" id="TIGR00252">
    <property type="entry name" value="YraN family protein"/>
    <property type="match status" value="1"/>
</dbReference>
<name>A0AA44BD55_9CLOT</name>
<dbReference type="InterPro" id="IPR003509">
    <property type="entry name" value="UPF0102_YraN-like"/>
</dbReference>
<dbReference type="Proteomes" id="UP000449710">
    <property type="component" value="Unassembled WGS sequence"/>
</dbReference>
<dbReference type="PANTHER" id="PTHR34039">
    <property type="entry name" value="UPF0102 PROTEIN YRAN"/>
    <property type="match status" value="1"/>
</dbReference>
<reference evidence="3 4" key="1">
    <citation type="submission" date="2019-04" db="EMBL/GenBank/DDBJ databases">
        <title>Isachenkonia alkalipeptolytica gen. nov. sp. nov. a new anaerobic, alkiliphilic organothrophic bacterium capable to reduce synthesized ferrihydrite isolated from a soda lake.</title>
        <authorList>
            <person name="Toshchakov S.V."/>
            <person name="Zavarzina D.G."/>
            <person name="Zhilina T.N."/>
            <person name="Kostrikina N.A."/>
            <person name="Kublanov I.V."/>
        </authorList>
    </citation>
    <scope>NUCLEOTIDE SEQUENCE [LARGE SCALE GENOMIC DNA]</scope>
    <source>
        <strain evidence="3 4">Z-1701</strain>
    </source>
</reference>
<dbReference type="CDD" id="cd20736">
    <property type="entry name" value="PoNe_Nuclease"/>
    <property type="match status" value="1"/>
</dbReference>
<accession>A0AA44BD55</accession>
<evidence type="ECO:0000256" key="2">
    <source>
        <dbReference type="HAMAP-Rule" id="MF_00048"/>
    </source>
</evidence>
<dbReference type="AlphaFoldDB" id="A0AA44BD55"/>
<evidence type="ECO:0000313" key="3">
    <source>
        <dbReference type="EMBL" id="NBG87553.1"/>
    </source>
</evidence>
<dbReference type="NCBIfam" id="NF009150">
    <property type="entry name" value="PRK12497.1-3"/>
    <property type="match status" value="1"/>
</dbReference>
<dbReference type="Pfam" id="PF02021">
    <property type="entry name" value="UPF0102"/>
    <property type="match status" value="1"/>
</dbReference>
<evidence type="ECO:0000256" key="1">
    <source>
        <dbReference type="ARBA" id="ARBA00006738"/>
    </source>
</evidence>
<proteinExistence type="inferred from homology"/>
<dbReference type="SUPFAM" id="SSF52980">
    <property type="entry name" value="Restriction endonuclease-like"/>
    <property type="match status" value="1"/>
</dbReference>
<comment type="caution">
    <text evidence="3">The sequence shown here is derived from an EMBL/GenBank/DDBJ whole genome shotgun (WGS) entry which is preliminary data.</text>
</comment>
<dbReference type="HAMAP" id="MF_00048">
    <property type="entry name" value="UPF0102"/>
    <property type="match status" value="1"/>
</dbReference>
<keyword evidence="4" id="KW-1185">Reference proteome</keyword>